<dbReference type="PIRSF" id="PIRSF003230">
    <property type="entry name" value="YbgC"/>
    <property type="match status" value="1"/>
</dbReference>
<dbReference type="Pfam" id="PF03061">
    <property type="entry name" value="4HBT"/>
    <property type="match status" value="1"/>
</dbReference>
<dbReference type="RefSeq" id="WP_144996259.1">
    <property type="nucleotide sequence ID" value="NZ_CP036281.1"/>
</dbReference>
<dbReference type="PROSITE" id="PS01328">
    <property type="entry name" value="4HBCOA_THIOESTERASE"/>
    <property type="match status" value="1"/>
</dbReference>
<evidence type="ECO:0000256" key="1">
    <source>
        <dbReference type="ARBA" id="ARBA00005953"/>
    </source>
</evidence>
<dbReference type="EMBL" id="CP036281">
    <property type="protein sequence ID" value="QDU81036.1"/>
    <property type="molecule type" value="Genomic_DNA"/>
</dbReference>
<dbReference type="AlphaFoldDB" id="A0A518CP79"/>
<dbReference type="KEGG" id="plon:Pla110_27730"/>
<dbReference type="GO" id="GO:0061522">
    <property type="term" value="F:1,4-dihydroxy-2-naphthoyl-CoA thioesterase activity"/>
    <property type="evidence" value="ECO:0007669"/>
    <property type="project" value="UniProtKB-EC"/>
</dbReference>
<keyword evidence="5" id="KW-1185">Reference proteome</keyword>
<gene>
    <name evidence="4" type="ORF">Pla110_27730</name>
</gene>
<dbReference type="SUPFAM" id="SSF54637">
    <property type="entry name" value="Thioesterase/thiol ester dehydrase-isomerase"/>
    <property type="match status" value="1"/>
</dbReference>
<dbReference type="InterPro" id="IPR008272">
    <property type="entry name" value="HB-CoA_thioesterase_AS"/>
</dbReference>
<accession>A0A518CP79</accession>
<evidence type="ECO:0000259" key="3">
    <source>
        <dbReference type="Pfam" id="PF03061"/>
    </source>
</evidence>
<dbReference type="OrthoDB" id="9800856at2"/>
<evidence type="ECO:0000313" key="4">
    <source>
        <dbReference type="EMBL" id="QDU81036.1"/>
    </source>
</evidence>
<keyword evidence="2 4" id="KW-0378">Hydrolase</keyword>
<dbReference type="Gene3D" id="3.10.129.10">
    <property type="entry name" value="Hotdog Thioesterase"/>
    <property type="match status" value="1"/>
</dbReference>
<dbReference type="CDD" id="cd00586">
    <property type="entry name" value="4HBT"/>
    <property type="match status" value="1"/>
</dbReference>
<comment type="similarity">
    <text evidence="1">Belongs to the 4-hydroxybenzoyl-CoA thioesterase family.</text>
</comment>
<dbReference type="InterPro" id="IPR029069">
    <property type="entry name" value="HotDog_dom_sf"/>
</dbReference>
<evidence type="ECO:0000313" key="5">
    <source>
        <dbReference type="Proteomes" id="UP000317178"/>
    </source>
</evidence>
<proteinExistence type="inferred from homology"/>
<evidence type="ECO:0000256" key="2">
    <source>
        <dbReference type="ARBA" id="ARBA00022801"/>
    </source>
</evidence>
<sequence length="143" mass="16790">MTEPFVTHRRVEFSDTDMAGIVHFAKFYHYMESAEAEYFRSLGMTLANRVSHGPSYGWPRVSTSCNYKAPAYFEDVLELRMWVERVGVKSLSLIFEFWREELHLATGKVKCAYCKFVPGEPIKSLEIPQKWVTEFEKIQYPFN</sequence>
<protein>
    <submittedName>
        <fullName evidence="4">1,4-dihydroxy-2-naphthoyl-CoA hydrolase</fullName>
        <ecNumber evidence="4">3.1.2.28</ecNumber>
    </submittedName>
</protein>
<dbReference type="EC" id="3.1.2.28" evidence="4"/>
<dbReference type="InterPro" id="IPR006683">
    <property type="entry name" value="Thioestr_dom"/>
</dbReference>
<name>A0A518CP79_9PLAN</name>
<organism evidence="4 5">
    <name type="scientific">Polystyrenella longa</name>
    <dbReference type="NCBI Taxonomy" id="2528007"/>
    <lineage>
        <taxon>Bacteria</taxon>
        <taxon>Pseudomonadati</taxon>
        <taxon>Planctomycetota</taxon>
        <taxon>Planctomycetia</taxon>
        <taxon>Planctomycetales</taxon>
        <taxon>Planctomycetaceae</taxon>
        <taxon>Polystyrenella</taxon>
    </lineage>
</organism>
<reference evidence="4 5" key="1">
    <citation type="submission" date="2019-02" db="EMBL/GenBank/DDBJ databases">
        <title>Deep-cultivation of Planctomycetes and their phenomic and genomic characterization uncovers novel biology.</title>
        <authorList>
            <person name="Wiegand S."/>
            <person name="Jogler M."/>
            <person name="Boedeker C."/>
            <person name="Pinto D."/>
            <person name="Vollmers J."/>
            <person name="Rivas-Marin E."/>
            <person name="Kohn T."/>
            <person name="Peeters S.H."/>
            <person name="Heuer A."/>
            <person name="Rast P."/>
            <person name="Oberbeckmann S."/>
            <person name="Bunk B."/>
            <person name="Jeske O."/>
            <person name="Meyerdierks A."/>
            <person name="Storesund J.E."/>
            <person name="Kallscheuer N."/>
            <person name="Luecker S."/>
            <person name="Lage O.M."/>
            <person name="Pohl T."/>
            <person name="Merkel B.J."/>
            <person name="Hornburger P."/>
            <person name="Mueller R.-W."/>
            <person name="Bruemmer F."/>
            <person name="Labrenz M."/>
            <person name="Spormann A.M."/>
            <person name="Op den Camp H."/>
            <person name="Overmann J."/>
            <person name="Amann R."/>
            <person name="Jetten M.S.M."/>
            <person name="Mascher T."/>
            <person name="Medema M.H."/>
            <person name="Devos D.P."/>
            <person name="Kaster A.-K."/>
            <person name="Ovreas L."/>
            <person name="Rohde M."/>
            <person name="Galperin M.Y."/>
            <person name="Jogler C."/>
        </authorList>
    </citation>
    <scope>NUCLEOTIDE SEQUENCE [LARGE SCALE GENOMIC DNA]</scope>
    <source>
        <strain evidence="4 5">Pla110</strain>
    </source>
</reference>
<feature type="domain" description="Thioesterase" evidence="3">
    <location>
        <begin position="20"/>
        <end position="104"/>
    </location>
</feature>
<dbReference type="Proteomes" id="UP000317178">
    <property type="component" value="Chromosome"/>
</dbReference>
<dbReference type="InterPro" id="IPR006684">
    <property type="entry name" value="YbgC/YbaW"/>
</dbReference>